<comment type="miscellaneous">
    <text evidence="11">In contrast to other lysine histone methyltransferases, it does not contain a SET domain, suggesting the existence of another mechanism for methylation of lysine residues of histones.</text>
</comment>
<accession>A0A504YYG2</accession>
<dbReference type="GO" id="GO:0032259">
    <property type="term" value="P:methylation"/>
    <property type="evidence" value="ECO:0007669"/>
    <property type="project" value="UniProtKB-KW"/>
</dbReference>
<dbReference type="GO" id="GO:0000077">
    <property type="term" value="P:DNA damage checkpoint signaling"/>
    <property type="evidence" value="ECO:0007669"/>
    <property type="project" value="TreeGrafter"/>
</dbReference>
<feature type="compositionally biased region" description="Polar residues" evidence="13">
    <location>
        <begin position="1076"/>
        <end position="1094"/>
    </location>
</feature>
<feature type="compositionally biased region" description="Basic residues" evidence="13">
    <location>
        <begin position="707"/>
        <end position="716"/>
    </location>
</feature>
<feature type="region of interest" description="Disordered" evidence="13">
    <location>
        <begin position="372"/>
        <end position="465"/>
    </location>
</feature>
<keyword evidence="7 11" id="KW-0156">Chromatin regulator</keyword>
<gene>
    <name evidence="15" type="ORF">FGIG_09025</name>
</gene>
<keyword evidence="4 11" id="KW-0489">Methyltransferase</keyword>
<dbReference type="PANTHER" id="PTHR21451">
    <property type="entry name" value="HISTONE H3 METHYLTRANSFERASE"/>
    <property type="match status" value="1"/>
</dbReference>
<evidence type="ECO:0000256" key="9">
    <source>
        <dbReference type="ARBA" id="ARBA00029821"/>
    </source>
</evidence>
<evidence type="ECO:0000256" key="11">
    <source>
        <dbReference type="RuleBase" id="RU271113"/>
    </source>
</evidence>
<feature type="coiled-coil region" evidence="12">
    <location>
        <begin position="936"/>
        <end position="970"/>
    </location>
</feature>
<feature type="compositionally biased region" description="Low complexity" evidence="13">
    <location>
        <begin position="574"/>
        <end position="587"/>
    </location>
</feature>
<comment type="subcellular location">
    <subcellularLocation>
        <location evidence="1 11">Nucleus</location>
    </subcellularLocation>
</comment>
<dbReference type="InterPro" id="IPR025789">
    <property type="entry name" value="DOT1_dom"/>
</dbReference>
<feature type="domain" description="DOT1" evidence="14">
    <location>
        <begin position="5"/>
        <end position="342"/>
    </location>
</feature>
<feature type="compositionally biased region" description="Low complexity" evidence="13">
    <location>
        <begin position="433"/>
        <end position="443"/>
    </location>
</feature>
<dbReference type="PROSITE" id="PS51569">
    <property type="entry name" value="DOT1"/>
    <property type="match status" value="1"/>
</dbReference>
<dbReference type="GO" id="GO:0140956">
    <property type="term" value="F:histone H3K79 trimethyltransferase activity"/>
    <property type="evidence" value="ECO:0007669"/>
    <property type="project" value="UniProtKB-EC"/>
</dbReference>
<evidence type="ECO:0000256" key="13">
    <source>
        <dbReference type="SAM" id="MobiDB-lite"/>
    </source>
</evidence>
<proteinExistence type="inferred from homology"/>
<feature type="coiled-coil region" evidence="12">
    <location>
        <begin position="883"/>
        <end position="910"/>
    </location>
</feature>
<feature type="region of interest" description="Disordered" evidence="13">
    <location>
        <begin position="1075"/>
        <end position="1096"/>
    </location>
</feature>
<comment type="function">
    <text evidence="11">Histone methyltransferase that specifically trimethylates histone H3 to form H3K79me3. This methylation is required for telomere silencing and for the pachytene checkpoint during the meiotic cell cycle by allowing the recruitment of RAD9 to double strand breaks. Nucleosomes are preferred as substrate compared to free histone.</text>
</comment>
<feature type="region of interest" description="Disordered" evidence="13">
    <location>
        <begin position="519"/>
        <end position="587"/>
    </location>
</feature>
<keyword evidence="12" id="KW-0175">Coiled coil</keyword>
<dbReference type="GO" id="GO:0006281">
    <property type="term" value="P:DNA repair"/>
    <property type="evidence" value="ECO:0007669"/>
    <property type="project" value="TreeGrafter"/>
</dbReference>
<dbReference type="SUPFAM" id="SSF53335">
    <property type="entry name" value="S-adenosyl-L-methionine-dependent methyltransferases"/>
    <property type="match status" value="1"/>
</dbReference>
<reference evidence="15 16" key="1">
    <citation type="submission" date="2019-04" db="EMBL/GenBank/DDBJ databases">
        <title>Annotation for the trematode Fasciola gigantica.</title>
        <authorList>
            <person name="Choi Y.-J."/>
        </authorList>
    </citation>
    <scope>NUCLEOTIDE SEQUENCE [LARGE SCALE GENOMIC DNA]</scope>
    <source>
        <strain evidence="15">Uganda_cow_1</strain>
    </source>
</reference>
<evidence type="ECO:0000256" key="2">
    <source>
        <dbReference type="ARBA" id="ARBA00012190"/>
    </source>
</evidence>
<sequence length="1336" mass="146974">MAEDRLINLLSPAKAQTEVFKWIRSKKGEIWDENSEIVDIIHFIREDVKELRQNRELMEALKTVDRGSFDAVKFLCDQYNSAVRKLWDEWANSGAEPSFLNQRASKPHVQFILLQCYNRAVAEPDKLNQYPPFSPQVYGETSFELISQMIETVTISPDDSFIDLGSGTYDNVLLTYDVFNFSGVGQVLERGDFLSSEYHERIASAGVLFANNFAFGPEVDHQLKQRFANLKEGARIISSKAFCPLNFRISDRNLSGGFVFHVYISSFYMSHVTNDDIGIFQIVLIFSFSLVFPIHLIDIGSIMHVTCLNPIQDAVSWTDKPFSYYVHTIDRSLLERYFSRLKNPKLRDENENVRRDRKGRIICEQALKDGFHPITTNGSGKLTKEAAENGNDTRNRRPHSLGSPTTAGQLGRSASTINTSTIIQRSRSKGHLSDSGTRSVSSSRAQRRNHSAVAQRHKRRQTLTNSELTYVLRAKLNRPMNSPIKSKLNKSRRLHRTVVDGRLASLSLNSDSRLLLSSASDSNVDSCPTGSSGHTTPSESTSLSSVGSAHGESHMGSGPDHEVEKTSGCNHYATSGDTHSNHGSSNHGHPVGWNSAYSSSSSSSSFVSSSLTSTLNRSPPLTVGDKTSIEISSAVLSSDTNSVQPIFTVSSKNTLRKNTDQPPIRITLSLSATKAVKSDTFPDESEADTTLTAEPELKNDPSDSSVARRRAVRKCRQVPQPSHPFLQSSNKFRGLRSKHPVRGRPTTLCRPNRSPKGRPPIVRPKKVVLSNRGRVSQVANLEMLHAETVAQMRLTRSEPNQPYGLNEPGMASFTCHYQPVQLDSLQKVKQHAFRTSSDTNIGHSQQAVPLALTQYLELTKRVFMDHLATIRSPAYVDLVRQQLAVEQARQAELLARKQTLEENIKRLHADGCDLLRNFTKRLGILISTPSAFFAQARKLIKHHHMLEDKIAEFRNEISQLSSANQELVRRHQVEAARLLSTALSNTKPTPHMSGKREQKPLDDELLPSVSPPKRTLKTQPVNGNAVVITSVAPVPLISNPPCLTHMAQICNDDPARTHSTKSFSGHRVRRSLPRLSPQSTVPFSSCTTGSSHSVPPSHAPILFRSPEEPVRLGTSNVIPPPPPLLPMHNHLATSYSHAGSTVPLGPISQKSVHGSSTEISRSKSMHASLQDLIIDEFSHPKLSYSTNSCVPASSSHDTNGVTLSQAPLHSLPPRKRAWSVTDPGHSWTKYSRLQSSVSMNASVTGSFPSSPPALSPVSAISPDYGDVTTVGQSDINAAGSHAVQESPPRILSSLSNSCSIPPPLLCATEYSPASSLSSTPISLPCLPLVATTALHR</sequence>
<feature type="region of interest" description="Disordered" evidence="13">
    <location>
        <begin position="980"/>
        <end position="1018"/>
    </location>
</feature>
<evidence type="ECO:0000256" key="3">
    <source>
        <dbReference type="ARBA" id="ARBA00020987"/>
    </source>
</evidence>
<feature type="compositionally biased region" description="Polar residues" evidence="13">
    <location>
        <begin position="524"/>
        <end position="547"/>
    </location>
</feature>
<evidence type="ECO:0000256" key="12">
    <source>
        <dbReference type="SAM" id="Coils"/>
    </source>
</evidence>
<dbReference type="InterPro" id="IPR029063">
    <property type="entry name" value="SAM-dependent_MTases_sf"/>
</dbReference>
<feature type="compositionally biased region" description="Basic residues" evidence="13">
    <location>
        <begin position="445"/>
        <end position="461"/>
    </location>
</feature>
<dbReference type="PANTHER" id="PTHR21451:SF0">
    <property type="entry name" value="HISTONE-LYSINE N-METHYLTRANSFERASE, H3 LYSINE-79 SPECIFIC"/>
    <property type="match status" value="1"/>
</dbReference>
<evidence type="ECO:0000256" key="10">
    <source>
        <dbReference type="ARBA" id="ARBA00047770"/>
    </source>
</evidence>
<evidence type="ECO:0000259" key="14">
    <source>
        <dbReference type="PROSITE" id="PS51569"/>
    </source>
</evidence>
<dbReference type="STRING" id="46835.A0A504YYG2"/>
<evidence type="ECO:0000256" key="5">
    <source>
        <dbReference type="ARBA" id="ARBA00022679"/>
    </source>
</evidence>
<dbReference type="EC" id="2.1.1.360" evidence="2 11"/>
<dbReference type="EMBL" id="SUNJ01006718">
    <property type="protein sequence ID" value="TPP62540.1"/>
    <property type="molecule type" value="Genomic_DNA"/>
</dbReference>
<evidence type="ECO:0000256" key="4">
    <source>
        <dbReference type="ARBA" id="ARBA00022603"/>
    </source>
</evidence>
<organism evidence="15 16">
    <name type="scientific">Fasciola gigantica</name>
    <name type="common">Giant liver fluke</name>
    <dbReference type="NCBI Taxonomy" id="46835"/>
    <lineage>
        <taxon>Eukaryota</taxon>
        <taxon>Metazoa</taxon>
        <taxon>Spiralia</taxon>
        <taxon>Lophotrochozoa</taxon>
        <taxon>Platyhelminthes</taxon>
        <taxon>Trematoda</taxon>
        <taxon>Digenea</taxon>
        <taxon>Plagiorchiida</taxon>
        <taxon>Echinostomata</taxon>
        <taxon>Echinostomatoidea</taxon>
        <taxon>Fasciolidae</taxon>
        <taxon>Fasciola</taxon>
    </lineage>
</organism>
<name>A0A504YYG2_FASGI</name>
<keyword evidence="8 11" id="KW-0539">Nucleus</keyword>
<evidence type="ECO:0000256" key="1">
    <source>
        <dbReference type="ARBA" id="ARBA00004123"/>
    </source>
</evidence>
<evidence type="ECO:0000256" key="6">
    <source>
        <dbReference type="ARBA" id="ARBA00022691"/>
    </source>
</evidence>
<comment type="caution">
    <text evidence="15">The sequence shown here is derived from an EMBL/GenBank/DDBJ whole genome shotgun (WGS) entry which is preliminary data.</text>
</comment>
<keyword evidence="6 11" id="KW-0949">S-adenosyl-L-methionine</keyword>
<comment type="catalytic activity">
    <reaction evidence="10 11">
        <text>L-lysyl(79)-[histone H3] + 3 S-adenosyl-L-methionine = N(6),N(6),N(6)-trimethyl-L-lysyl(79)-[histone H3] + 3 S-adenosyl-L-homocysteine + 3 H(+)</text>
        <dbReference type="Rhea" id="RHEA:60328"/>
        <dbReference type="Rhea" id="RHEA-COMP:15549"/>
        <dbReference type="Rhea" id="RHEA-COMP:15552"/>
        <dbReference type="ChEBI" id="CHEBI:15378"/>
        <dbReference type="ChEBI" id="CHEBI:29969"/>
        <dbReference type="ChEBI" id="CHEBI:57856"/>
        <dbReference type="ChEBI" id="CHEBI:59789"/>
        <dbReference type="ChEBI" id="CHEBI:61961"/>
        <dbReference type="EC" id="2.1.1.360"/>
    </reaction>
</comment>
<comment type="similarity">
    <text evidence="11">Belongs to the class I-like SAM-binding methyltransferase superfamily. DOT1 family.</text>
</comment>
<dbReference type="Pfam" id="PF08123">
    <property type="entry name" value="DOT1"/>
    <property type="match status" value="2"/>
</dbReference>
<dbReference type="InterPro" id="IPR030445">
    <property type="entry name" value="H3-K79_meTrfase"/>
</dbReference>
<dbReference type="OrthoDB" id="443402at2759"/>
<evidence type="ECO:0000313" key="16">
    <source>
        <dbReference type="Proteomes" id="UP000316759"/>
    </source>
</evidence>
<protein>
    <recommendedName>
        <fullName evidence="3 11">Histone-lysine N-methyltransferase, H3 lysine-79 specific</fullName>
        <ecNumber evidence="2 11">2.1.1.360</ecNumber>
    </recommendedName>
    <alternativeName>
        <fullName evidence="9 11">Histone H3-K79 methyltransferase</fullName>
    </alternativeName>
</protein>
<feature type="compositionally biased region" description="Basic residues" evidence="13">
    <location>
        <begin position="733"/>
        <end position="742"/>
    </location>
</feature>
<dbReference type="Proteomes" id="UP000316759">
    <property type="component" value="Unassembled WGS sequence"/>
</dbReference>
<dbReference type="Gene3D" id="1.10.260.60">
    <property type="match status" value="1"/>
</dbReference>
<keyword evidence="16" id="KW-1185">Reference proteome</keyword>
<evidence type="ECO:0000256" key="7">
    <source>
        <dbReference type="ARBA" id="ARBA00022853"/>
    </source>
</evidence>
<dbReference type="Gene3D" id="3.40.50.150">
    <property type="entry name" value="Vaccinia Virus protein VP39"/>
    <property type="match status" value="1"/>
</dbReference>
<feature type="region of interest" description="Disordered" evidence="13">
    <location>
        <begin position="676"/>
        <end position="762"/>
    </location>
</feature>
<feature type="compositionally biased region" description="Basic and acidic residues" evidence="13">
    <location>
        <begin position="382"/>
        <end position="395"/>
    </location>
</feature>
<keyword evidence="5 11" id="KW-0808">Transferase</keyword>
<evidence type="ECO:0000313" key="15">
    <source>
        <dbReference type="EMBL" id="TPP62540.1"/>
    </source>
</evidence>
<evidence type="ECO:0000256" key="8">
    <source>
        <dbReference type="ARBA" id="ARBA00023242"/>
    </source>
</evidence>
<dbReference type="GO" id="GO:0005634">
    <property type="term" value="C:nucleus"/>
    <property type="evidence" value="ECO:0007669"/>
    <property type="project" value="UniProtKB-SubCell"/>
</dbReference>
<feature type="compositionally biased region" description="Polar residues" evidence="13">
    <location>
        <begin position="402"/>
        <end position="425"/>
    </location>
</feature>